<gene>
    <name evidence="1" type="ORF">PENTCL1PPCAC_6233</name>
</gene>
<evidence type="ECO:0008006" key="3">
    <source>
        <dbReference type="Google" id="ProtNLM"/>
    </source>
</evidence>
<accession>A0AAV5STY0</accession>
<name>A0AAV5STY0_9BILA</name>
<evidence type="ECO:0000313" key="1">
    <source>
        <dbReference type="EMBL" id="GMS84058.1"/>
    </source>
</evidence>
<dbReference type="Proteomes" id="UP001432027">
    <property type="component" value="Unassembled WGS sequence"/>
</dbReference>
<keyword evidence="2" id="KW-1185">Reference proteome</keyword>
<sequence length="82" mass="9201">MEILVSATALSLHSPVLSKMLYKNGQLMKGVEIDVDPNSFIAFLKMTIGDFSSDCTTKLLDDLVTLGATNIYEFFLLRLERR</sequence>
<evidence type="ECO:0000313" key="2">
    <source>
        <dbReference type="Proteomes" id="UP001432027"/>
    </source>
</evidence>
<proteinExistence type="predicted"/>
<organism evidence="1 2">
    <name type="scientific">Pristionchus entomophagus</name>
    <dbReference type="NCBI Taxonomy" id="358040"/>
    <lineage>
        <taxon>Eukaryota</taxon>
        <taxon>Metazoa</taxon>
        <taxon>Ecdysozoa</taxon>
        <taxon>Nematoda</taxon>
        <taxon>Chromadorea</taxon>
        <taxon>Rhabditida</taxon>
        <taxon>Rhabditina</taxon>
        <taxon>Diplogasteromorpha</taxon>
        <taxon>Diplogasteroidea</taxon>
        <taxon>Neodiplogasteridae</taxon>
        <taxon>Pristionchus</taxon>
    </lineage>
</organism>
<comment type="caution">
    <text evidence="1">The sequence shown here is derived from an EMBL/GenBank/DDBJ whole genome shotgun (WGS) entry which is preliminary data.</text>
</comment>
<reference evidence="1" key="1">
    <citation type="submission" date="2023-10" db="EMBL/GenBank/DDBJ databases">
        <title>Genome assembly of Pristionchus species.</title>
        <authorList>
            <person name="Yoshida K."/>
            <person name="Sommer R.J."/>
        </authorList>
    </citation>
    <scope>NUCLEOTIDE SEQUENCE</scope>
    <source>
        <strain evidence="1">RS0144</strain>
    </source>
</reference>
<dbReference type="AlphaFoldDB" id="A0AAV5STY0"/>
<dbReference type="EMBL" id="BTSX01000002">
    <property type="protein sequence ID" value="GMS84058.1"/>
    <property type="molecule type" value="Genomic_DNA"/>
</dbReference>
<protein>
    <recommendedName>
        <fullName evidence="3">BTB domain-containing protein</fullName>
    </recommendedName>
</protein>